<dbReference type="EMBL" id="DF838304">
    <property type="protein sequence ID" value="GAT42820.1"/>
    <property type="molecule type" value="Genomic_DNA"/>
</dbReference>
<evidence type="ECO:0000256" key="1">
    <source>
        <dbReference type="SAM" id="MobiDB-lite"/>
    </source>
</evidence>
<evidence type="ECO:0000313" key="2">
    <source>
        <dbReference type="EMBL" id="GAT42820.1"/>
    </source>
</evidence>
<keyword evidence="3" id="KW-1185">Reference proteome</keyword>
<evidence type="ECO:0000313" key="3">
    <source>
        <dbReference type="Proteomes" id="UP000815677"/>
    </source>
</evidence>
<accession>A0ABQ0KVI7</accession>
<feature type="compositionally biased region" description="Polar residues" evidence="1">
    <location>
        <begin position="391"/>
        <end position="411"/>
    </location>
</feature>
<sequence length="411" mass="45138">MHPSDGRNASAHMPTSGPHAGPAAPGSQTATNGPPDAEDAPVPAYSDTLRGLKATIRGAIAEVSAMFPAAQAEIRAYAYDTLPKTRDTSISNALLHHQAEKMRGRGEKVDQTILNAAYKRKTAPGGSWHGYKKWPAEKKAKYIAELREYNSLGGGSRWKSARKVGRLAQRKITETAKKINSLAADLYETTGAPMVAIIPRQNLKEIGTSVIIHTGGLDKYFEECEEGYLAKMPSNCIDDVANKMALYAAHNSPERRISETISQVRSDCSKLLNEMLQAAAVGSVKKPMVSYIDNGIDDHYKALNVRFIRPEKFVFNNKSTKNWSLAFATRVRSLIRGREIKFEPLDPQLGSVDADQLATIGRRRARGPTARPSLLGTSEFQVQRREEPRLTPQSLTATHQSPTHQSLTLSH</sequence>
<dbReference type="Proteomes" id="UP000815677">
    <property type="component" value="Unassembled WGS sequence"/>
</dbReference>
<feature type="region of interest" description="Disordered" evidence="1">
    <location>
        <begin position="1"/>
        <end position="44"/>
    </location>
</feature>
<gene>
    <name evidence="2" type="ORF">MCHLO_00519</name>
</gene>
<feature type="non-terminal residue" evidence="2">
    <location>
        <position position="411"/>
    </location>
</feature>
<proteinExistence type="predicted"/>
<protein>
    <submittedName>
        <fullName evidence="2">Uncharacterized protein</fullName>
    </submittedName>
</protein>
<feature type="region of interest" description="Disordered" evidence="1">
    <location>
        <begin position="362"/>
        <end position="411"/>
    </location>
</feature>
<name>A0ABQ0KVI7_MYCCL</name>
<organism evidence="2 3">
    <name type="scientific">Mycena chlorophos</name>
    <name type="common">Agaric fungus</name>
    <name type="synonym">Agaricus chlorophos</name>
    <dbReference type="NCBI Taxonomy" id="658473"/>
    <lineage>
        <taxon>Eukaryota</taxon>
        <taxon>Fungi</taxon>
        <taxon>Dikarya</taxon>
        <taxon>Basidiomycota</taxon>
        <taxon>Agaricomycotina</taxon>
        <taxon>Agaricomycetes</taxon>
        <taxon>Agaricomycetidae</taxon>
        <taxon>Agaricales</taxon>
        <taxon>Marasmiineae</taxon>
        <taxon>Mycenaceae</taxon>
        <taxon>Mycena</taxon>
    </lineage>
</organism>
<reference evidence="2" key="1">
    <citation type="submission" date="2014-09" db="EMBL/GenBank/DDBJ databases">
        <title>Genome sequence of the luminous mushroom Mycena chlorophos for searching fungal bioluminescence genes.</title>
        <authorList>
            <person name="Tanaka Y."/>
            <person name="Kasuga D."/>
            <person name="Oba Y."/>
            <person name="Hase S."/>
            <person name="Sato K."/>
            <person name="Oba Y."/>
            <person name="Sakakibara Y."/>
        </authorList>
    </citation>
    <scope>NUCLEOTIDE SEQUENCE</scope>
</reference>